<protein>
    <submittedName>
        <fullName evidence="1">Uncharacterized protein</fullName>
    </submittedName>
</protein>
<proteinExistence type="predicted"/>
<evidence type="ECO:0000313" key="1">
    <source>
        <dbReference type="EMBL" id="MFC5627858.1"/>
    </source>
</evidence>
<dbReference type="PROSITE" id="PS51257">
    <property type="entry name" value="PROKAR_LIPOPROTEIN"/>
    <property type="match status" value="1"/>
</dbReference>
<comment type="caution">
    <text evidence="1">The sequence shown here is derived from an EMBL/GenBank/DDBJ whole genome shotgun (WGS) entry which is preliminary data.</text>
</comment>
<evidence type="ECO:0000313" key="2">
    <source>
        <dbReference type="Proteomes" id="UP001596143"/>
    </source>
</evidence>
<dbReference type="RefSeq" id="WP_270896262.1">
    <property type="nucleotide sequence ID" value="NZ_JBHSPF010000015.1"/>
</dbReference>
<sequence length="59" mass="6620">MINIDAREWLLLPLFFLLGLLAACGNDSTSVTLYNESSEEVHPFDGERPTIFFHFTSSG</sequence>
<dbReference type="Proteomes" id="UP001596143">
    <property type="component" value="Unassembled WGS sequence"/>
</dbReference>
<keyword evidence="2" id="KW-1185">Reference proteome</keyword>
<reference evidence="2" key="1">
    <citation type="journal article" date="2019" name="Int. J. Syst. Evol. Microbiol.">
        <title>The Global Catalogue of Microorganisms (GCM) 10K type strain sequencing project: providing services to taxonomists for standard genome sequencing and annotation.</title>
        <authorList>
            <consortium name="The Broad Institute Genomics Platform"/>
            <consortium name="The Broad Institute Genome Sequencing Center for Infectious Disease"/>
            <person name="Wu L."/>
            <person name="Ma J."/>
        </authorList>
    </citation>
    <scope>NUCLEOTIDE SEQUENCE [LARGE SCALE GENOMIC DNA]</scope>
    <source>
        <strain evidence="2">CGMCC 1.15790</strain>
    </source>
</reference>
<organism evidence="1 2">
    <name type="scientific">Aliibacillus thermotolerans</name>
    <dbReference type="NCBI Taxonomy" id="1834418"/>
    <lineage>
        <taxon>Bacteria</taxon>
        <taxon>Bacillati</taxon>
        <taxon>Bacillota</taxon>
        <taxon>Bacilli</taxon>
        <taxon>Bacillales</taxon>
        <taxon>Bacillaceae</taxon>
        <taxon>Aliibacillus</taxon>
    </lineage>
</organism>
<accession>A0ABW0U400</accession>
<dbReference type="EMBL" id="JBHSPF010000015">
    <property type="protein sequence ID" value="MFC5627858.1"/>
    <property type="molecule type" value="Genomic_DNA"/>
</dbReference>
<name>A0ABW0U400_9BACI</name>
<gene>
    <name evidence="1" type="ORF">ACFPTR_02980</name>
</gene>